<proteinExistence type="inferred from homology"/>
<keyword evidence="13" id="KW-1185">Reference proteome</keyword>
<name>A0A6A5UIK9_9PLEO</name>
<sequence>MLTRKRDSSCSRKSNMSEEYSRDAGFTTLSGRSGQSVFPSSQTCRCSDLQSRTVLMTSTVRSGPPTISRNTWIEKMMPAKHLRDRICFGMDVEKIKKSDATWKVSCKDAQGSRRTFFTGKLMVASGLTSIPNMPDFPGAAHFAGPIFHSRDFGAREDEILKFERIKRVAVIGGGKSSADMVYEAVKAGKEVSWIIRTSGCGPAVFVSGKG</sequence>
<dbReference type="GO" id="GO:0016491">
    <property type="term" value="F:oxidoreductase activity"/>
    <property type="evidence" value="ECO:0007669"/>
    <property type="project" value="UniProtKB-KW"/>
</dbReference>
<comment type="pathway">
    <text evidence="2">Siderophore biosynthesis.</text>
</comment>
<dbReference type="InterPro" id="IPR050346">
    <property type="entry name" value="FMO-like"/>
</dbReference>
<evidence type="ECO:0000256" key="11">
    <source>
        <dbReference type="SAM" id="MobiDB-lite"/>
    </source>
</evidence>
<keyword evidence="7" id="KW-0521">NADP</keyword>
<evidence type="ECO:0000256" key="4">
    <source>
        <dbReference type="ARBA" id="ARBA00012881"/>
    </source>
</evidence>
<evidence type="ECO:0000256" key="2">
    <source>
        <dbReference type="ARBA" id="ARBA00004924"/>
    </source>
</evidence>
<keyword evidence="6" id="KW-0274">FAD</keyword>
<evidence type="ECO:0000256" key="9">
    <source>
        <dbReference type="ARBA" id="ARBA00047598"/>
    </source>
</evidence>
<feature type="region of interest" description="Disordered" evidence="11">
    <location>
        <begin position="21"/>
        <end position="41"/>
    </location>
</feature>
<accession>A0A6A5UIK9</accession>
<gene>
    <name evidence="12" type="ORF">BU23DRAFT_630778</name>
</gene>
<protein>
    <recommendedName>
        <fullName evidence="4">L-ornithine N(5)-monooxygenase [NAD(P)H]</fullName>
        <ecNumber evidence="4">1.14.13.196</ecNumber>
    </recommendedName>
</protein>
<keyword evidence="8" id="KW-0560">Oxidoreductase</keyword>
<dbReference type="Proteomes" id="UP000800036">
    <property type="component" value="Unassembled WGS sequence"/>
</dbReference>
<dbReference type="PANTHER" id="PTHR23023">
    <property type="entry name" value="DIMETHYLANILINE MONOOXYGENASE"/>
    <property type="match status" value="1"/>
</dbReference>
<evidence type="ECO:0000256" key="7">
    <source>
        <dbReference type="ARBA" id="ARBA00022857"/>
    </source>
</evidence>
<dbReference type="InterPro" id="IPR036188">
    <property type="entry name" value="FAD/NAD-bd_sf"/>
</dbReference>
<evidence type="ECO:0000313" key="12">
    <source>
        <dbReference type="EMBL" id="KAF1964695.1"/>
    </source>
</evidence>
<dbReference type="SUPFAM" id="SSF51905">
    <property type="entry name" value="FAD/NAD(P)-binding domain"/>
    <property type="match status" value="1"/>
</dbReference>
<feature type="compositionally biased region" description="Polar residues" evidence="11">
    <location>
        <begin position="27"/>
        <end position="41"/>
    </location>
</feature>
<keyword evidence="5" id="KW-0285">Flavoprotein</keyword>
<evidence type="ECO:0000256" key="10">
    <source>
        <dbReference type="ARBA" id="ARBA00049248"/>
    </source>
</evidence>
<dbReference type="AlphaFoldDB" id="A0A6A5UIK9"/>
<evidence type="ECO:0000256" key="3">
    <source>
        <dbReference type="ARBA" id="ARBA00007588"/>
    </source>
</evidence>
<evidence type="ECO:0000256" key="5">
    <source>
        <dbReference type="ARBA" id="ARBA00022630"/>
    </source>
</evidence>
<dbReference type="InterPro" id="IPR025700">
    <property type="entry name" value="Lys/Orn_oxygenase"/>
</dbReference>
<dbReference type="EC" id="1.14.13.196" evidence="4"/>
<dbReference type="Gene3D" id="3.50.50.60">
    <property type="entry name" value="FAD/NAD(P)-binding domain"/>
    <property type="match status" value="1"/>
</dbReference>
<evidence type="ECO:0000256" key="1">
    <source>
        <dbReference type="ARBA" id="ARBA00001974"/>
    </source>
</evidence>
<comment type="catalytic activity">
    <reaction evidence="10">
        <text>L-ornithine + NADH + O2 = N(5)-hydroxy-L-ornithine + NAD(+) + H2O</text>
        <dbReference type="Rhea" id="RHEA:41512"/>
        <dbReference type="ChEBI" id="CHEBI:15377"/>
        <dbReference type="ChEBI" id="CHEBI:15379"/>
        <dbReference type="ChEBI" id="CHEBI:46911"/>
        <dbReference type="ChEBI" id="CHEBI:57540"/>
        <dbReference type="ChEBI" id="CHEBI:57945"/>
        <dbReference type="ChEBI" id="CHEBI:78275"/>
        <dbReference type="EC" id="1.14.13.196"/>
    </reaction>
</comment>
<comment type="cofactor">
    <cofactor evidence="1">
        <name>FAD</name>
        <dbReference type="ChEBI" id="CHEBI:57692"/>
    </cofactor>
</comment>
<dbReference type="EMBL" id="ML976779">
    <property type="protein sequence ID" value="KAF1964695.1"/>
    <property type="molecule type" value="Genomic_DNA"/>
</dbReference>
<comment type="catalytic activity">
    <reaction evidence="9">
        <text>L-ornithine + NADPH + O2 = N(5)-hydroxy-L-ornithine + NADP(+) + H2O</text>
        <dbReference type="Rhea" id="RHEA:41508"/>
        <dbReference type="ChEBI" id="CHEBI:15377"/>
        <dbReference type="ChEBI" id="CHEBI:15379"/>
        <dbReference type="ChEBI" id="CHEBI:46911"/>
        <dbReference type="ChEBI" id="CHEBI:57783"/>
        <dbReference type="ChEBI" id="CHEBI:58349"/>
        <dbReference type="ChEBI" id="CHEBI:78275"/>
        <dbReference type="EC" id="1.14.13.196"/>
    </reaction>
</comment>
<dbReference type="Pfam" id="PF13434">
    <property type="entry name" value="Lys_Orn_oxgnase"/>
    <property type="match status" value="1"/>
</dbReference>
<evidence type="ECO:0000256" key="6">
    <source>
        <dbReference type="ARBA" id="ARBA00022827"/>
    </source>
</evidence>
<comment type="similarity">
    <text evidence="3">Belongs to the lysine N(6)-hydroxylase/L-ornithine N(5)-oxygenase family.</text>
</comment>
<reference evidence="12" key="1">
    <citation type="journal article" date="2020" name="Stud. Mycol.">
        <title>101 Dothideomycetes genomes: a test case for predicting lifestyles and emergence of pathogens.</title>
        <authorList>
            <person name="Haridas S."/>
            <person name="Albert R."/>
            <person name="Binder M."/>
            <person name="Bloem J."/>
            <person name="Labutti K."/>
            <person name="Salamov A."/>
            <person name="Andreopoulos B."/>
            <person name="Baker S."/>
            <person name="Barry K."/>
            <person name="Bills G."/>
            <person name="Bluhm B."/>
            <person name="Cannon C."/>
            <person name="Castanera R."/>
            <person name="Culley D."/>
            <person name="Daum C."/>
            <person name="Ezra D."/>
            <person name="Gonzalez J."/>
            <person name="Henrissat B."/>
            <person name="Kuo A."/>
            <person name="Liang C."/>
            <person name="Lipzen A."/>
            <person name="Lutzoni F."/>
            <person name="Magnuson J."/>
            <person name="Mondo S."/>
            <person name="Nolan M."/>
            <person name="Ohm R."/>
            <person name="Pangilinan J."/>
            <person name="Park H.-J."/>
            <person name="Ramirez L."/>
            <person name="Alfaro M."/>
            <person name="Sun H."/>
            <person name="Tritt A."/>
            <person name="Yoshinaga Y."/>
            <person name="Zwiers L.-H."/>
            <person name="Turgeon B."/>
            <person name="Goodwin S."/>
            <person name="Spatafora J."/>
            <person name="Crous P."/>
            <person name="Grigoriev I."/>
        </authorList>
    </citation>
    <scope>NUCLEOTIDE SEQUENCE</scope>
    <source>
        <strain evidence="12">CBS 107.79</strain>
    </source>
</reference>
<evidence type="ECO:0000256" key="8">
    <source>
        <dbReference type="ARBA" id="ARBA00023002"/>
    </source>
</evidence>
<evidence type="ECO:0000313" key="13">
    <source>
        <dbReference type="Proteomes" id="UP000800036"/>
    </source>
</evidence>
<organism evidence="12 13">
    <name type="scientific">Bimuria novae-zelandiae CBS 107.79</name>
    <dbReference type="NCBI Taxonomy" id="1447943"/>
    <lineage>
        <taxon>Eukaryota</taxon>
        <taxon>Fungi</taxon>
        <taxon>Dikarya</taxon>
        <taxon>Ascomycota</taxon>
        <taxon>Pezizomycotina</taxon>
        <taxon>Dothideomycetes</taxon>
        <taxon>Pleosporomycetidae</taxon>
        <taxon>Pleosporales</taxon>
        <taxon>Massarineae</taxon>
        <taxon>Didymosphaeriaceae</taxon>
        <taxon>Bimuria</taxon>
    </lineage>
</organism>
<dbReference type="OrthoDB" id="2915840at2759"/>